<reference evidence="1" key="1">
    <citation type="journal article" date="2020" name="New Phytol.">
        <title>Comparative genomics reveals dynamic genome evolution in host specialist ectomycorrhizal fungi.</title>
        <authorList>
            <person name="Lofgren L.A."/>
            <person name="Nguyen N.H."/>
            <person name="Vilgalys R."/>
            <person name="Ruytinx J."/>
            <person name="Liao H.L."/>
            <person name="Branco S."/>
            <person name="Kuo A."/>
            <person name="LaButti K."/>
            <person name="Lipzen A."/>
            <person name="Andreopoulos W."/>
            <person name="Pangilinan J."/>
            <person name="Riley R."/>
            <person name="Hundley H."/>
            <person name="Na H."/>
            <person name="Barry K."/>
            <person name="Grigoriev I.V."/>
            <person name="Stajich J.E."/>
            <person name="Kennedy P.G."/>
        </authorList>
    </citation>
    <scope>NUCLEOTIDE SEQUENCE</scope>
    <source>
        <strain evidence="1">FC423</strain>
    </source>
</reference>
<name>A0A9P7EZB4_9AGAM</name>
<evidence type="ECO:0000313" key="2">
    <source>
        <dbReference type="Proteomes" id="UP000823399"/>
    </source>
</evidence>
<accession>A0A9P7EZB4</accession>
<sequence>MTDEQSTGATLTGLTPTSIITGEFDVSISDGVGHGVLRSFWSEVIRMITEDSGHWQSTCDRYWVPIVTSLPPCDEDIVSYQAYGIIFRTAMLMDLEILPVSPIIVLFLLSDYITATTSSFTTAIAPIGSQRLLVWPPPLVTDAAMGRLELSIAPAMNLYSMILEVDASTQITQLRCLPVNAQAELTHRLRCQVFFGNQFACGTPDYIVYSSMRQAFDCLIGDRMTLHEYFITEDSSSTILEGMFGGRILSSPEQVIRLLVINVTPVSGTLNDIITRFKLHLERYLRGCSTPTQNDGSDLFGEDVVIDPLLWTRLFLRCVTGSEFLPTCPQQQIRV</sequence>
<dbReference type="OrthoDB" id="3193108at2759"/>
<dbReference type="RefSeq" id="XP_041288375.1">
    <property type="nucleotide sequence ID" value="XM_041442084.1"/>
</dbReference>
<organism evidence="1 2">
    <name type="scientific">Suillus discolor</name>
    <dbReference type="NCBI Taxonomy" id="1912936"/>
    <lineage>
        <taxon>Eukaryota</taxon>
        <taxon>Fungi</taxon>
        <taxon>Dikarya</taxon>
        <taxon>Basidiomycota</taxon>
        <taxon>Agaricomycotina</taxon>
        <taxon>Agaricomycetes</taxon>
        <taxon>Agaricomycetidae</taxon>
        <taxon>Boletales</taxon>
        <taxon>Suillineae</taxon>
        <taxon>Suillaceae</taxon>
        <taxon>Suillus</taxon>
    </lineage>
</organism>
<dbReference type="AlphaFoldDB" id="A0A9P7EZB4"/>
<dbReference type="EMBL" id="JABBWM010000067">
    <property type="protein sequence ID" value="KAG2096979.1"/>
    <property type="molecule type" value="Genomic_DNA"/>
</dbReference>
<dbReference type="Proteomes" id="UP000823399">
    <property type="component" value="Unassembled WGS sequence"/>
</dbReference>
<gene>
    <name evidence="1" type="ORF">F5147DRAFT_778120</name>
</gene>
<protein>
    <submittedName>
        <fullName evidence="1">Uncharacterized protein</fullName>
    </submittedName>
</protein>
<keyword evidence="2" id="KW-1185">Reference proteome</keyword>
<proteinExistence type="predicted"/>
<comment type="caution">
    <text evidence="1">The sequence shown here is derived from an EMBL/GenBank/DDBJ whole genome shotgun (WGS) entry which is preliminary data.</text>
</comment>
<dbReference type="GeneID" id="64704343"/>
<evidence type="ECO:0000313" key="1">
    <source>
        <dbReference type="EMBL" id="KAG2096979.1"/>
    </source>
</evidence>